<keyword evidence="1" id="KW-1133">Transmembrane helix</keyword>
<feature type="transmembrane region" description="Helical" evidence="1">
    <location>
        <begin position="63"/>
        <end position="82"/>
    </location>
</feature>
<gene>
    <name evidence="2" type="ORF">ADL15_29030</name>
</gene>
<comment type="caution">
    <text evidence="2">The sequence shown here is derived from an EMBL/GenBank/DDBJ whole genome shotgun (WGS) entry which is preliminary data.</text>
</comment>
<organism evidence="2 3">
    <name type="scientific">Actinoplanes awajinensis subsp. mycoplanecinus</name>
    <dbReference type="NCBI Taxonomy" id="135947"/>
    <lineage>
        <taxon>Bacteria</taxon>
        <taxon>Bacillati</taxon>
        <taxon>Actinomycetota</taxon>
        <taxon>Actinomycetes</taxon>
        <taxon>Micromonosporales</taxon>
        <taxon>Micromonosporaceae</taxon>
        <taxon>Actinoplanes</taxon>
    </lineage>
</organism>
<feature type="transmembrane region" description="Helical" evidence="1">
    <location>
        <begin position="15"/>
        <end position="32"/>
    </location>
</feature>
<evidence type="ECO:0000313" key="3">
    <source>
        <dbReference type="Proteomes" id="UP000053244"/>
    </source>
</evidence>
<keyword evidence="1" id="KW-0812">Transmembrane</keyword>
<protein>
    <submittedName>
        <fullName evidence="2">Uncharacterized protein</fullName>
    </submittedName>
</protein>
<keyword evidence="3" id="KW-1185">Reference proteome</keyword>
<keyword evidence="1" id="KW-0472">Membrane</keyword>
<dbReference type="Proteomes" id="UP000053244">
    <property type="component" value="Unassembled WGS sequence"/>
</dbReference>
<proteinExistence type="predicted"/>
<evidence type="ECO:0000313" key="2">
    <source>
        <dbReference type="EMBL" id="KUL29206.1"/>
    </source>
</evidence>
<evidence type="ECO:0000256" key="1">
    <source>
        <dbReference type="SAM" id="Phobius"/>
    </source>
</evidence>
<feature type="transmembrane region" description="Helical" evidence="1">
    <location>
        <begin position="94"/>
        <end position="112"/>
    </location>
</feature>
<dbReference type="AlphaFoldDB" id="A0A101JLX4"/>
<name>A0A101JLX4_9ACTN</name>
<reference evidence="2 3" key="1">
    <citation type="submission" date="2015-10" db="EMBL/GenBank/DDBJ databases">
        <authorList>
            <person name="Gilbert D.G."/>
        </authorList>
    </citation>
    <scope>NUCLEOTIDE SEQUENCE [LARGE SCALE GENOMIC DNA]</scope>
    <source>
        <strain evidence="2 3">NRRL B-16712</strain>
    </source>
</reference>
<feature type="transmembrane region" description="Helical" evidence="1">
    <location>
        <begin position="39"/>
        <end position="57"/>
    </location>
</feature>
<accession>A0A101JLX4</accession>
<sequence length="469" mass="49331">MVPAPPREPKKSDRLAVAAGSASFLSVGYFMARRGGWGFLTLIVSFVLLFFVVPSVHTVLIEIVAVLWWLAMIVHGFFLAKGPVEPAAKLRQRGVGIAAAVAALLVLGLLRVQAGGIGQTVADAKASGDCQHAMDSLDKVWLGLRIADAPLAAEGDDTVSACRELTAAGTKLTDGLSGDVTDLNTGFNQIGTVLATRPGHEKMADAVVDGFLAGLPVQDPCTTVTITDWITKRPKTGNTLDRSVEAVAKHEPAALLGCGDKHMAAEQWTSAKASYQSLIQAYPADAGKAKAVAGIAKADLAIELATVREKLEGTGTNSQPAYCGSPAKYSAAKAYGKGVNKALFFGNDTESGRLPKTWSASDVTNATLVVCIGDDTRGASVQSCSYRSNFGTGPSYKVTFHKVKVAVKAYEIRTGRVVFNKTMQFGGSSCPSTVSYTSTLGSDLGPPSHMDVKVNAKDVKTQFQKFVVK</sequence>
<dbReference type="EMBL" id="LLZH01000281">
    <property type="protein sequence ID" value="KUL29206.1"/>
    <property type="molecule type" value="Genomic_DNA"/>
</dbReference>